<organism evidence="3 4">
    <name type="scientific">Clostridium omnivorum</name>
    <dbReference type="NCBI Taxonomy" id="1604902"/>
    <lineage>
        <taxon>Bacteria</taxon>
        <taxon>Bacillati</taxon>
        <taxon>Bacillota</taxon>
        <taxon>Clostridia</taxon>
        <taxon>Eubacteriales</taxon>
        <taxon>Clostridiaceae</taxon>
        <taxon>Clostridium</taxon>
    </lineage>
</organism>
<sequence length="187" mass="20868">MKRIFGVFVLGVIMVSSVAFTACQKEDKVSINNKEKVKSITMPNEKDNAIDLALYFDSSTDEKKVEIAKEERLIQKEELLGELIMQELIKGPSVESKLKPILPKETRLLSFSIKDSIAYVNLSKEAKVSMTKSKEEASLKSIANSLTQLPSIVKIKLLIDSKEVDTLGGNYDISKPFGKDDIDARKK</sequence>
<feature type="domain" description="GerMN" evidence="2">
    <location>
        <begin position="81"/>
        <end position="168"/>
    </location>
</feature>
<comment type="caution">
    <text evidence="3">The sequence shown here is derived from an EMBL/GenBank/DDBJ whole genome shotgun (WGS) entry which is preliminary data.</text>
</comment>
<gene>
    <name evidence="3" type="ORF">bsdE14_17300</name>
</gene>
<dbReference type="Pfam" id="PF10646">
    <property type="entry name" value="Germane"/>
    <property type="match status" value="1"/>
</dbReference>
<evidence type="ECO:0000313" key="4">
    <source>
        <dbReference type="Proteomes" id="UP001208567"/>
    </source>
</evidence>
<reference evidence="3 4" key="1">
    <citation type="journal article" date="2024" name="Int. J. Syst. Evol. Microbiol.">
        <title>Clostridium omnivorum sp. nov., isolated from anoxic soil under the treatment of reductive soil disinfestation.</title>
        <authorList>
            <person name="Ueki A."/>
            <person name="Tonouchi A."/>
            <person name="Kaku N."/>
            <person name="Honma S."/>
            <person name="Ueki K."/>
        </authorList>
    </citation>
    <scope>NUCLEOTIDE SEQUENCE [LARGE SCALE GENOMIC DNA]</scope>
    <source>
        <strain evidence="3 4">E14</strain>
    </source>
</reference>
<protein>
    <submittedName>
        <fullName evidence="3">Lipoprotein</fullName>
    </submittedName>
</protein>
<keyword evidence="3" id="KW-0449">Lipoprotein</keyword>
<name>A0ABQ5N5A4_9CLOT</name>
<dbReference type="InterPro" id="IPR019606">
    <property type="entry name" value="GerMN"/>
</dbReference>
<dbReference type="Proteomes" id="UP001208567">
    <property type="component" value="Unassembled WGS sequence"/>
</dbReference>
<evidence type="ECO:0000259" key="2">
    <source>
        <dbReference type="SMART" id="SM00909"/>
    </source>
</evidence>
<proteinExistence type="predicted"/>
<dbReference type="PROSITE" id="PS51257">
    <property type="entry name" value="PROKAR_LIPOPROTEIN"/>
    <property type="match status" value="1"/>
</dbReference>
<dbReference type="RefSeq" id="WP_264849582.1">
    <property type="nucleotide sequence ID" value="NZ_BRXR01000001.1"/>
</dbReference>
<evidence type="ECO:0000313" key="3">
    <source>
        <dbReference type="EMBL" id="GLC30320.1"/>
    </source>
</evidence>
<dbReference type="SMART" id="SM00909">
    <property type="entry name" value="Germane"/>
    <property type="match status" value="1"/>
</dbReference>
<feature type="chain" id="PRO_5045913432" evidence="1">
    <location>
        <begin position="22"/>
        <end position="187"/>
    </location>
</feature>
<evidence type="ECO:0000256" key="1">
    <source>
        <dbReference type="SAM" id="SignalP"/>
    </source>
</evidence>
<accession>A0ABQ5N5A4</accession>
<keyword evidence="4" id="KW-1185">Reference proteome</keyword>
<dbReference type="EMBL" id="BRXR01000001">
    <property type="protein sequence ID" value="GLC30320.1"/>
    <property type="molecule type" value="Genomic_DNA"/>
</dbReference>
<keyword evidence="1" id="KW-0732">Signal</keyword>
<feature type="signal peptide" evidence="1">
    <location>
        <begin position="1"/>
        <end position="21"/>
    </location>
</feature>